<dbReference type="Pfam" id="PF17863">
    <property type="entry name" value="AAA_lid_2"/>
    <property type="match status" value="1"/>
</dbReference>
<feature type="region of interest" description="Disordered" evidence="1">
    <location>
        <begin position="1"/>
        <end position="57"/>
    </location>
</feature>
<feature type="compositionally biased region" description="Polar residues" evidence="1">
    <location>
        <begin position="1"/>
        <end position="14"/>
    </location>
</feature>
<dbReference type="GO" id="GO:0005524">
    <property type="term" value="F:ATP binding"/>
    <property type="evidence" value="ECO:0007669"/>
    <property type="project" value="InterPro"/>
</dbReference>
<dbReference type="CDD" id="cd00009">
    <property type="entry name" value="AAA"/>
    <property type="match status" value="1"/>
</dbReference>
<feature type="domain" description="ChlI/MoxR AAA lid" evidence="3">
    <location>
        <begin position="318"/>
        <end position="376"/>
    </location>
</feature>
<keyword evidence="5" id="KW-1185">Reference proteome</keyword>
<dbReference type="Proteomes" id="UP000237968">
    <property type="component" value="Unassembled WGS sequence"/>
</dbReference>
<dbReference type="GO" id="GO:0016887">
    <property type="term" value="F:ATP hydrolysis activity"/>
    <property type="evidence" value="ECO:0007669"/>
    <property type="project" value="InterPro"/>
</dbReference>
<feature type="domain" description="ATPase AAA-3" evidence="2">
    <location>
        <begin position="115"/>
        <end position="253"/>
    </location>
</feature>
<evidence type="ECO:0000259" key="2">
    <source>
        <dbReference type="Pfam" id="PF07726"/>
    </source>
</evidence>
<dbReference type="InterPro" id="IPR011703">
    <property type="entry name" value="ATPase_AAA-3"/>
</dbReference>
<dbReference type="Pfam" id="PF07726">
    <property type="entry name" value="AAA_3"/>
    <property type="match status" value="1"/>
</dbReference>
<protein>
    <submittedName>
        <fullName evidence="4">ATPase family</fullName>
    </submittedName>
</protein>
<accession>A0A2S9YHY9</accession>
<reference evidence="4 5" key="1">
    <citation type="submission" date="2018-03" db="EMBL/GenBank/DDBJ databases">
        <title>Draft Genome Sequences of the Obligatory Marine Myxobacteria Enhygromyxa salina SWB005.</title>
        <authorList>
            <person name="Poehlein A."/>
            <person name="Moghaddam J.A."/>
            <person name="Harms H."/>
            <person name="Alanjari M."/>
            <person name="Koenig G.M."/>
            <person name="Daniel R."/>
            <person name="Schaeberle T.F."/>
        </authorList>
    </citation>
    <scope>NUCLEOTIDE SEQUENCE [LARGE SCALE GENOMIC DNA]</scope>
    <source>
        <strain evidence="4 5">SWB005</strain>
    </source>
</reference>
<dbReference type="AlphaFoldDB" id="A0A2S9YHY9"/>
<dbReference type="InterPro" id="IPR050764">
    <property type="entry name" value="CbbQ/NirQ/NorQ/GpvN"/>
</dbReference>
<gene>
    <name evidence="4" type="ORF">ENSA5_06410</name>
</gene>
<evidence type="ECO:0000313" key="4">
    <source>
        <dbReference type="EMBL" id="PRQ04636.1"/>
    </source>
</evidence>
<dbReference type="InterPro" id="IPR041628">
    <property type="entry name" value="ChlI/MoxR_AAA_lid"/>
</dbReference>
<dbReference type="PANTHER" id="PTHR42759:SF5">
    <property type="entry name" value="METHANOL DEHYDROGENASE REGULATOR"/>
    <property type="match status" value="1"/>
</dbReference>
<sequence>MTTNSTPPGSSSQPGVEAPATPTLHGHEPASSTQKQPVEPEWREPEAGGAPPEQRGAVSDFEQSKHITHTLAPPITSLEEAYGVVQRVRDRLRVAVRGRDNEIELIIIALLADGHVLLEDYPGSGKTTLAKALGDCIIDDQPHDDIVTIRRIQFTPDLLPSDVTGTTIFDPNTNRFFFRPGPIFAHVVLADEINRTSPKVQSALLEAMAEKQTTVDNRTRQLDELFFVLATQNPLDLAGTFPLPSAQLDRFLFKIIMKHIDRQSELEVLASIKSRRDGAGRELPRVTRTEVIDARRVIEEQVFVANEVREALVDIANATRAHAQVLQGVSTRALVLMIPALQARAVTQQRNYVSADDIEALSYLVFGHRLELAPGAESLDGVIRECSADALERLARITLHRQ</sequence>
<dbReference type="Gene3D" id="3.40.50.300">
    <property type="entry name" value="P-loop containing nucleotide triphosphate hydrolases"/>
    <property type="match status" value="1"/>
</dbReference>
<dbReference type="InterPro" id="IPR027417">
    <property type="entry name" value="P-loop_NTPase"/>
</dbReference>
<evidence type="ECO:0000259" key="3">
    <source>
        <dbReference type="Pfam" id="PF17863"/>
    </source>
</evidence>
<proteinExistence type="predicted"/>
<dbReference type="EMBL" id="PVNK01000033">
    <property type="protein sequence ID" value="PRQ04636.1"/>
    <property type="molecule type" value="Genomic_DNA"/>
</dbReference>
<dbReference type="PANTHER" id="PTHR42759">
    <property type="entry name" value="MOXR FAMILY PROTEIN"/>
    <property type="match status" value="1"/>
</dbReference>
<organism evidence="4 5">
    <name type="scientific">Enhygromyxa salina</name>
    <dbReference type="NCBI Taxonomy" id="215803"/>
    <lineage>
        <taxon>Bacteria</taxon>
        <taxon>Pseudomonadati</taxon>
        <taxon>Myxococcota</taxon>
        <taxon>Polyangia</taxon>
        <taxon>Nannocystales</taxon>
        <taxon>Nannocystaceae</taxon>
        <taxon>Enhygromyxa</taxon>
    </lineage>
</organism>
<dbReference type="SUPFAM" id="SSF52540">
    <property type="entry name" value="P-loop containing nucleoside triphosphate hydrolases"/>
    <property type="match status" value="1"/>
</dbReference>
<comment type="caution">
    <text evidence="4">The sequence shown here is derived from an EMBL/GenBank/DDBJ whole genome shotgun (WGS) entry which is preliminary data.</text>
</comment>
<dbReference type="Gene3D" id="1.10.8.80">
    <property type="entry name" value="Magnesium chelatase subunit I, C-Terminal domain"/>
    <property type="match status" value="1"/>
</dbReference>
<name>A0A2S9YHY9_9BACT</name>
<dbReference type="RefSeq" id="WP_181197324.1">
    <property type="nucleotide sequence ID" value="NZ_PVNK01000033.1"/>
</dbReference>
<evidence type="ECO:0000313" key="5">
    <source>
        <dbReference type="Proteomes" id="UP000237968"/>
    </source>
</evidence>
<evidence type="ECO:0000256" key="1">
    <source>
        <dbReference type="SAM" id="MobiDB-lite"/>
    </source>
</evidence>